<dbReference type="Gene3D" id="3.20.20.150">
    <property type="entry name" value="Divalent-metal-dependent TIM barrel enzymes"/>
    <property type="match status" value="1"/>
</dbReference>
<name>A0ABN2G360_9MICO</name>
<dbReference type="Pfam" id="PF01261">
    <property type="entry name" value="AP_endonuc_2"/>
    <property type="match status" value="1"/>
</dbReference>
<dbReference type="EMBL" id="BAAAPK010000001">
    <property type="protein sequence ID" value="GAA1664582.1"/>
    <property type="molecule type" value="Genomic_DNA"/>
</dbReference>
<dbReference type="RefSeq" id="WP_344051455.1">
    <property type="nucleotide sequence ID" value="NZ_BAAAPK010000001.1"/>
</dbReference>
<organism evidence="3 4">
    <name type="scientific">Microbacterium lacus</name>
    <dbReference type="NCBI Taxonomy" id="415217"/>
    <lineage>
        <taxon>Bacteria</taxon>
        <taxon>Bacillati</taxon>
        <taxon>Actinomycetota</taxon>
        <taxon>Actinomycetes</taxon>
        <taxon>Micrococcales</taxon>
        <taxon>Microbacteriaceae</taxon>
        <taxon>Microbacterium</taxon>
    </lineage>
</organism>
<sequence>MNTISVSSYSLREQLGPIALAYIDAEGNDQVFRQDFPDVMRIADVPTRAAADLGVSAVETVAFQFSGIDDPEIDRFAANARAAGLELLNAAVDVGDLLGQDAGRRASDIAELTRWIDRFADAGFRFVRVNPGSPFSASHGDVPPAHLVAALRKLGEHASSRGIRLLVENHGGPSSDPAWMLALLDAVGRERLGLLLDLGNFDALMGPLMATMFAPPGSAPADPFADLDLTSLYEGIDALAHRAELVHVKIHVVGPDGAVGPVDLDRALGILAAHGYTGPLTVEYEGAGGDPWVNTGRVVERTAAFAV</sequence>
<dbReference type="SUPFAM" id="SSF51658">
    <property type="entry name" value="Xylose isomerase-like"/>
    <property type="match status" value="1"/>
</dbReference>
<dbReference type="InterPro" id="IPR013022">
    <property type="entry name" value="Xyl_isomerase-like_TIM-brl"/>
</dbReference>
<dbReference type="PANTHER" id="PTHR12110:SF53">
    <property type="entry name" value="BLR5974 PROTEIN"/>
    <property type="match status" value="1"/>
</dbReference>
<comment type="caution">
    <text evidence="3">The sequence shown here is derived from an EMBL/GenBank/DDBJ whole genome shotgun (WGS) entry which is preliminary data.</text>
</comment>
<dbReference type="PANTHER" id="PTHR12110">
    <property type="entry name" value="HYDROXYPYRUVATE ISOMERASE"/>
    <property type="match status" value="1"/>
</dbReference>
<gene>
    <name evidence="3" type="ORF">GCM10009807_05970</name>
</gene>
<dbReference type="Proteomes" id="UP001500596">
    <property type="component" value="Unassembled WGS sequence"/>
</dbReference>
<proteinExistence type="predicted"/>
<evidence type="ECO:0000313" key="4">
    <source>
        <dbReference type="Proteomes" id="UP001500596"/>
    </source>
</evidence>
<feature type="domain" description="Xylose isomerase-like TIM barrel" evidence="2">
    <location>
        <begin position="48"/>
        <end position="288"/>
    </location>
</feature>
<keyword evidence="4" id="KW-1185">Reference proteome</keyword>
<evidence type="ECO:0000313" key="3">
    <source>
        <dbReference type="EMBL" id="GAA1664582.1"/>
    </source>
</evidence>
<evidence type="ECO:0000259" key="2">
    <source>
        <dbReference type="Pfam" id="PF01261"/>
    </source>
</evidence>
<accession>A0ABN2G360</accession>
<reference evidence="3 4" key="1">
    <citation type="journal article" date="2019" name="Int. J. Syst. Evol. Microbiol.">
        <title>The Global Catalogue of Microorganisms (GCM) 10K type strain sequencing project: providing services to taxonomists for standard genome sequencing and annotation.</title>
        <authorList>
            <consortium name="The Broad Institute Genomics Platform"/>
            <consortium name="The Broad Institute Genome Sequencing Center for Infectious Disease"/>
            <person name="Wu L."/>
            <person name="Ma J."/>
        </authorList>
    </citation>
    <scope>NUCLEOTIDE SEQUENCE [LARGE SCALE GENOMIC DNA]</scope>
    <source>
        <strain evidence="3 4">JCM 15575</strain>
    </source>
</reference>
<evidence type="ECO:0000256" key="1">
    <source>
        <dbReference type="ARBA" id="ARBA00023277"/>
    </source>
</evidence>
<dbReference type="InterPro" id="IPR036237">
    <property type="entry name" value="Xyl_isomerase-like_sf"/>
</dbReference>
<dbReference type="InterPro" id="IPR050312">
    <property type="entry name" value="IolE/XylAMocC-like"/>
</dbReference>
<keyword evidence="1" id="KW-0119">Carbohydrate metabolism</keyword>
<protein>
    <recommendedName>
        <fullName evidence="2">Xylose isomerase-like TIM barrel domain-containing protein</fullName>
    </recommendedName>
</protein>